<sequence>MNVDVVIIGINSAAVLPACVASVRGSSYADGELRLFYVDGGSTDGTQDIAAAMPEVQLIALTPRYPAPGLQRNAGWRAGKAPLVLFLDADTTVDADFIERAVRYFREESSLVPDTRLGAVFGNRHERHPESSVYNWIGDLEWNPTPPATHAASLHTPTPLHVVEAFGGDVLVRREALEQTGGYDEILVGGEDPELGVRFGLQGWAVCHADIPMTEHDLATSTLGRHCRRAFRTGYGFAAVALRHVGTAKGFWLHELFRILIRGGGGAFCLLLSLFLPLFTLPILLAAAALLLLYPRLFSVERFMSAKQLSREEACLYAWHCALIVLPQLAGVIRFLWGAIVQRPLRNKSPLAGKTIENAAAGIAIFLCVFLAACSPRVLPKASEEPATVNGNATIATNSTFMAEARKMDAFATVDMITSFSDEVPDEYLLGPGDVLGLEVWNRANLSDPEIVVAPDGTISVMRVGFISVEGRTVKDVADELTGRLSEYYSAPEVRLTVRRYKNNKAFVLGRVTNPGLVEFSGKGSLLEALSLAGGLPILSSKSFLTKCAIIRGKNQVIWINLRELLQNGNMALNTQIRNNDIIFIPESEDELVYVMGEVKTPGAIHLKSELTYLDALMFSGGPTRDADLEKTFIIRFEAGKRNIRCINLKAMLEKGDGSNNFVLKDNDVVYVAETGMANFNYTMEQLLPALEVLNLGTSVLERFGTMQELRRQWYGSEGFVNGN</sequence>
<gene>
    <name evidence="19" type="ORF">DSM101010T_28320</name>
</gene>
<evidence type="ECO:0000256" key="7">
    <source>
        <dbReference type="ARBA" id="ARBA00022729"/>
    </source>
</evidence>
<keyword evidence="15" id="KW-1133">Transmembrane helix</keyword>
<evidence type="ECO:0000256" key="12">
    <source>
        <dbReference type="ARBA" id="ARBA00023139"/>
    </source>
</evidence>
<dbReference type="InterPro" id="IPR054765">
    <property type="entry name" value="SLBB_dom"/>
</dbReference>
<keyword evidence="13" id="KW-0998">Cell outer membrane</keyword>
<keyword evidence="4" id="KW-1134">Transmembrane beta strand</keyword>
<dbReference type="InterPro" id="IPR001173">
    <property type="entry name" value="Glyco_trans_2-like"/>
</dbReference>
<dbReference type="GO" id="GO:0015288">
    <property type="term" value="F:porin activity"/>
    <property type="evidence" value="ECO:0007669"/>
    <property type="project" value="UniProtKB-KW"/>
</dbReference>
<evidence type="ECO:0000256" key="11">
    <source>
        <dbReference type="ARBA" id="ARBA00023136"/>
    </source>
</evidence>
<evidence type="ECO:0000256" key="2">
    <source>
        <dbReference type="ARBA" id="ARBA00009450"/>
    </source>
</evidence>
<dbReference type="EMBL" id="BLVO01000013">
    <property type="protein sequence ID" value="GFM34467.1"/>
    <property type="molecule type" value="Genomic_DNA"/>
</dbReference>
<keyword evidence="12" id="KW-0564">Palmitate</keyword>
<protein>
    <recommendedName>
        <fullName evidence="21">Glycosyltransferase</fullName>
    </recommendedName>
</protein>
<dbReference type="GO" id="GO:0006811">
    <property type="term" value="P:monoatomic ion transport"/>
    <property type="evidence" value="ECO:0007669"/>
    <property type="project" value="UniProtKB-KW"/>
</dbReference>
<keyword evidence="20" id="KW-1185">Reference proteome</keyword>
<organism evidence="19 20">
    <name type="scientific">Desulfovibrio subterraneus</name>
    <dbReference type="NCBI Taxonomy" id="2718620"/>
    <lineage>
        <taxon>Bacteria</taxon>
        <taxon>Pseudomonadati</taxon>
        <taxon>Thermodesulfobacteriota</taxon>
        <taxon>Desulfovibrionia</taxon>
        <taxon>Desulfovibrionales</taxon>
        <taxon>Desulfovibrionaceae</taxon>
        <taxon>Desulfovibrio</taxon>
    </lineage>
</organism>
<evidence type="ECO:0008006" key="21">
    <source>
        <dbReference type="Google" id="ProtNLM"/>
    </source>
</evidence>
<accession>A0A7J0BL84</accession>
<reference evidence="19 20" key="1">
    <citation type="submission" date="2020-05" db="EMBL/GenBank/DDBJ databases">
        <title>Draft genome sequence of Desulfovibrio sp. strain HN2T.</title>
        <authorList>
            <person name="Ueno A."/>
            <person name="Tamazawa S."/>
            <person name="Tamamura S."/>
            <person name="Murakami T."/>
            <person name="Kiyama T."/>
            <person name="Inomata H."/>
            <person name="Amano Y."/>
            <person name="Miyakawa K."/>
            <person name="Tamaki H."/>
            <person name="Naganuma T."/>
            <person name="Kaneko K."/>
        </authorList>
    </citation>
    <scope>NUCLEOTIDE SEQUENCE [LARGE SCALE GENOMIC DNA]</scope>
    <source>
        <strain evidence="19 20">HN2</strain>
    </source>
</reference>
<evidence type="ECO:0000256" key="4">
    <source>
        <dbReference type="ARBA" id="ARBA00022452"/>
    </source>
</evidence>
<dbReference type="Pfam" id="PF02563">
    <property type="entry name" value="Poly_export"/>
    <property type="match status" value="1"/>
</dbReference>
<dbReference type="GO" id="GO:0009279">
    <property type="term" value="C:cell outer membrane"/>
    <property type="evidence" value="ECO:0007669"/>
    <property type="project" value="UniProtKB-SubCell"/>
</dbReference>
<keyword evidence="8" id="KW-0625">Polysaccharide transport</keyword>
<evidence type="ECO:0000256" key="15">
    <source>
        <dbReference type="SAM" id="Phobius"/>
    </source>
</evidence>
<proteinExistence type="inferred from homology"/>
<feature type="domain" description="Polysaccharide export protein N-terminal" evidence="17">
    <location>
        <begin position="423"/>
        <end position="498"/>
    </location>
</feature>
<dbReference type="GO" id="GO:0046930">
    <property type="term" value="C:pore complex"/>
    <property type="evidence" value="ECO:0007669"/>
    <property type="project" value="UniProtKB-KW"/>
</dbReference>
<dbReference type="RefSeq" id="WP_174406058.1">
    <property type="nucleotide sequence ID" value="NZ_BLVO01000013.1"/>
</dbReference>
<name>A0A7J0BL84_9BACT</name>
<dbReference type="InterPro" id="IPR003715">
    <property type="entry name" value="Poly_export_N"/>
</dbReference>
<dbReference type="Gene3D" id="3.90.550.10">
    <property type="entry name" value="Spore Coat Polysaccharide Biosynthesis Protein SpsA, Chain A"/>
    <property type="match status" value="1"/>
</dbReference>
<evidence type="ECO:0000256" key="13">
    <source>
        <dbReference type="ARBA" id="ARBA00023237"/>
    </source>
</evidence>
<feature type="domain" description="SLBB" evidence="18">
    <location>
        <begin position="592"/>
        <end position="672"/>
    </location>
</feature>
<evidence type="ECO:0000256" key="6">
    <source>
        <dbReference type="ARBA" id="ARBA00022692"/>
    </source>
</evidence>
<evidence type="ECO:0000259" key="18">
    <source>
        <dbReference type="Pfam" id="PF22461"/>
    </source>
</evidence>
<comment type="caution">
    <text evidence="19">The sequence shown here is derived from an EMBL/GenBank/DDBJ whole genome shotgun (WGS) entry which is preliminary data.</text>
</comment>
<keyword evidence="9" id="KW-0406">Ion transport</keyword>
<keyword evidence="3" id="KW-0813">Transport</keyword>
<evidence type="ECO:0000256" key="3">
    <source>
        <dbReference type="ARBA" id="ARBA00022448"/>
    </source>
</evidence>
<dbReference type="GO" id="GO:0015159">
    <property type="term" value="F:polysaccharide transmembrane transporter activity"/>
    <property type="evidence" value="ECO:0007669"/>
    <property type="project" value="InterPro"/>
</dbReference>
<keyword evidence="10" id="KW-0626">Porin</keyword>
<evidence type="ECO:0000313" key="19">
    <source>
        <dbReference type="EMBL" id="GFM34467.1"/>
    </source>
</evidence>
<dbReference type="PANTHER" id="PTHR33619:SF3">
    <property type="entry name" value="POLYSACCHARIDE EXPORT PROTEIN GFCE-RELATED"/>
    <property type="match status" value="1"/>
</dbReference>
<evidence type="ECO:0000256" key="8">
    <source>
        <dbReference type="ARBA" id="ARBA00023047"/>
    </source>
</evidence>
<dbReference type="Gene3D" id="3.10.560.10">
    <property type="entry name" value="Outer membrane lipoprotein wza domain like"/>
    <property type="match status" value="2"/>
</dbReference>
<evidence type="ECO:0000256" key="5">
    <source>
        <dbReference type="ARBA" id="ARBA00022597"/>
    </source>
</evidence>
<comment type="subcellular location">
    <subcellularLocation>
        <location evidence="1">Cell outer membrane</location>
        <topology evidence="1">Multi-pass membrane protein</topology>
    </subcellularLocation>
</comment>
<dbReference type="AlphaFoldDB" id="A0A7J0BL84"/>
<keyword evidence="14" id="KW-0449">Lipoprotein</keyword>
<feature type="domain" description="Glycosyltransferase 2-like" evidence="16">
    <location>
        <begin position="5"/>
        <end position="141"/>
    </location>
</feature>
<dbReference type="Pfam" id="PF00535">
    <property type="entry name" value="Glycos_transf_2"/>
    <property type="match status" value="1"/>
</dbReference>
<dbReference type="InterPro" id="IPR049712">
    <property type="entry name" value="Poly_export"/>
</dbReference>
<dbReference type="Pfam" id="PF22461">
    <property type="entry name" value="SLBB_2"/>
    <property type="match status" value="2"/>
</dbReference>
<evidence type="ECO:0000313" key="20">
    <source>
        <dbReference type="Proteomes" id="UP000503840"/>
    </source>
</evidence>
<evidence type="ECO:0000259" key="16">
    <source>
        <dbReference type="Pfam" id="PF00535"/>
    </source>
</evidence>
<feature type="transmembrane region" description="Helical" evidence="15">
    <location>
        <begin position="317"/>
        <end position="337"/>
    </location>
</feature>
<dbReference type="SUPFAM" id="SSF53448">
    <property type="entry name" value="Nucleotide-diphospho-sugar transferases"/>
    <property type="match status" value="1"/>
</dbReference>
<dbReference type="InterPro" id="IPR029044">
    <property type="entry name" value="Nucleotide-diphossugar_trans"/>
</dbReference>
<evidence type="ECO:0000256" key="9">
    <source>
        <dbReference type="ARBA" id="ARBA00023065"/>
    </source>
</evidence>
<feature type="transmembrane region" description="Helical" evidence="15">
    <location>
        <begin position="268"/>
        <end position="297"/>
    </location>
</feature>
<evidence type="ECO:0000256" key="1">
    <source>
        <dbReference type="ARBA" id="ARBA00004571"/>
    </source>
</evidence>
<evidence type="ECO:0000256" key="10">
    <source>
        <dbReference type="ARBA" id="ARBA00023114"/>
    </source>
</evidence>
<comment type="similarity">
    <text evidence="2">Belongs to the BexD/CtrA/VexA family.</text>
</comment>
<keyword evidence="6 15" id="KW-0812">Transmembrane</keyword>
<dbReference type="PANTHER" id="PTHR33619">
    <property type="entry name" value="POLYSACCHARIDE EXPORT PROTEIN GFCE-RELATED"/>
    <property type="match status" value="1"/>
</dbReference>
<evidence type="ECO:0000256" key="14">
    <source>
        <dbReference type="ARBA" id="ARBA00023288"/>
    </source>
</evidence>
<dbReference type="Proteomes" id="UP000503840">
    <property type="component" value="Unassembled WGS sequence"/>
</dbReference>
<evidence type="ECO:0000259" key="17">
    <source>
        <dbReference type="Pfam" id="PF02563"/>
    </source>
</evidence>
<feature type="domain" description="SLBB" evidence="18">
    <location>
        <begin position="505"/>
        <end position="585"/>
    </location>
</feature>
<keyword evidence="5" id="KW-0762">Sugar transport</keyword>
<keyword evidence="11 15" id="KW-0472">Membrane</keyword>
<keyword evidence="7" id="KW-0732">Signal</keyword>